<evidence type="ECO:0000313" key="2">
    <source>
        <dbReference type="EMBL" id="PPR84507.1"/>
    </source>
</evidence>
<evidence type="ECO:0000313" key="3">
    <source>
        <dbReference type="Proteomes" id="UP000239757"/>
    </source>
</evidence>
<protein>
    <submittedName>
        <fullName evidence="2">Uncharacterized protein</fullName>
    </submittedName>
</protein>
<dbReference type="OrthoDB" id="10400034at2759"/>
<organism evidence="2 3">
    <name type="scientific">Gossypium barbadense</name>
    <name type="common">Sea Island cotton</name>
    <name type="synonym">Hibiscus barbadensis</name>
    <dbReference type="NCBI Taxonomy" id="3634"/>
    <lineage>
        <taxon>Eukaryota</taxon>
        <taxon>Viridiplantae</taxon>
        <taxon>Streptophyta</taxon>
        <taxon>Embryophyta</taxon>
        <taxon>Tracheophyta</taxon>
        <taxon>Spermatophyta</taxon>
        <taxon>Magnoliopsida</taxon>
        <taxon>eudicotyledons</taxon>
        <taxon>Gunneridae</taxon>
        <taxon>Pentapetalae</taxon>
        <taxon>rosids</taxon>
        <taxon>malvids</taxon>
        <taxon>Malvales</taxon>
        <taxon>Malvaceae</taxon>
        <taxon>Malvoideae</taxon>
        <taxon>Gossypium</taxon>
    </lineage>
</organism>
<name>A0A2P5W099_GOSBA</name>
<evidence type="ECO:0000256" key="1">
    <source>
        <dbReference type="SAM" id="MobiDB-lite"/>
    </source>
</evidence>
<dbReference type="EMBL" id="KZ669828">
    <property type="protein sequence ID" value="PPR84507.1"/>
    <property type="molecule type" value="Genomic_DNA"/>
</dbReference>
<accession>A0A2P5W099</accession>
<dbReference type="AlphaFoldDB" id="A0A2P5W099"/>
<sequence length="85" mass="8980">MVNKEAVSESVSKDIKIGEADEVDKCKGWALKKVRDMGLAVVEDPIEDPKEGGNDNGSSMNVGCKNVGKTNSEGKTSPVEGNKSI</sequence>
<reference evidence="2 3" key="1">
    <citation type="submission" date="2015-01" db="EMBL/GenBank/DDBJ databases">
        <title>Genome of allotetraploid Gossypium barbadense reveals genomic plasticity and fiber elongation in cotton evolution.</title>
        <authorList>
            <person name="Chen X."/>
            <person name="Liu X."/>
            <person name="Zhao B."/>
            <person name="Zheng H."/>
            <person name="Hu Y."/>
            <person name="Lu G."/>
            <person name="Yang C."/>
            <person name="Chen J."/>
            <person name="Shan C."/>
            <person name="Zhang L."/>
            <person name="Zhou Y."/>
            <person name="Wang L."/>
            <person name="Guo W."/>
            <person name="Bai Y."/>
            <person name="Ruan J."/>
            <person name="Shangguan X."/>
            <person name="Mao Y."/>
            <person name="Jiang J."/>
            <person name="Zhu Y."/>
            <person name="Lei J."/>
            <person name="Kang H."/>
            <person name="Chen S."/>
            <person name="He X."/>
            <person name="Wang R."/>
            <person name="Wang Y."/>
            <person name="Chen J."/>
            <person name="Wang L."/>
            <person name="Yu S."/>
            <person name="Wang B."/>
            <person name="Wei J."/>
            <person name="Song S."/>
            <person name="Lu X."/>
            <person name="Gao Z."/>
            <person name="Gu W."/>
            <person name="Deng X."/>
            <person name="Ma D."/>
            <person name="Wang S."/>
            <person name="Liang W."/>
            <person name="Fang L."/>
            <person name="Cai C."/>
            <person name="Zhu X."/>
            <person name="Zhou B."/>
            <person name="Zhang Y."/>
            <person name="Chen Z."/>
            <person name="Xu S."/>
            <person name="Zhu R."/>
            <person name="Wang S."/>
            <person name="Zhang T."/>
            <person name="Zhao G."/>
        </authorList>
    </citation>
    <scope>NUCLEOTIDE SEQUENCE [LARGE SCALE GENOMIC DNA]</scope>
    <source>
        <strain evidence="3">cv. Xinhai21</strain>
        <tissue evidence="2">Leaf</tissue>
    </source>
</reference>
<gene>
    <name evidence="2" type="ORF">GOBAR_AA36205</name>
</gene>
<proteinExistence type="predicted"/>
<feature type="region of interest" description="Disordered" evidence="1">
    <location>
        <begin position="45"/>
        <end position="85"/>
    </location>
</feature>
<dbReference type="Proteomes" id="UP000239757">
    <property type="component" value="Unassembled WGS sequence"/>
</dbReference>